<keyword evidence="5" id="KW-0812">Transmembrane</keyword>
<dbReference type="SMART" id="SM00973">
    <property type="entry name" value="Sec63"/>
    <property type="match status" value="1"/>
</dbReference>
<keyword evidence="2" id="KW-0378">Hydrolase</keyword>
<evidence type="ECO:0000256" key="4">
    <source>
        <dbReference type="ARBA" id="ARBA00022840"/>
    </source>
</evidence>
<dbReference type="CDD" id="cd18795">
    <property type="entry name" value="SF2_C_Ski2"/>
    <property type="match status" value="1"/>
</dbReference>
<evidence type="ECO:0000256" key="2">
    <source>
        <dbReference type="ARBA" id="ARBA00022801"/>
    </source>
</evidence>
<keyword evidence="9" id="KW-1185">Reference proteome</keyword>
<dbReference type="Pfam" id="PF00271">
    <property type="entry name" value="Helicase_C"/>
    <property type="match status" value="1"/>
</dbReference>
<dbReference type="InterPro" id="IPR035892">
    <property type="entry name" value="C2_domain_sf"/>
</dbReference>
<keyword evidence="5" id="KW-1133">Transmembrane helix</keyword>
<dbReference type="SUPFAM" id="SSF81296">
    <property type="entry name" value="E set domains"/>
    <property type="match status" value="1"/>
</dbReference>
<keyword evidence="5" id="KW-0472">Membrane</keyword>
<gene>
    <name evidence="7" type="ORF">C1SCF055_LOCUS40535</name>
</gene>
<dbReference type="InterPro" id="IPR057842">
    <property type="entry name" value="WH_MER3"/>
</dbReference>
<evidence type="ECO:0000256" key="3">
    <source>
        <dbReference type="ARBA" id="ARBA00022806"/>
    </source>
</evidence>
<dbReference type="Gene3D" id="2.60.40.150">
    <property type="entry name" value="C2 domain"/>
    <property type="match status" value="1"/>
</dbReference>
<dbReference type="InterPro" id="IPR027417">
    <property type="entry name" value="P-loop_NTPase"/>
</dbReference>
<accession>A0A9P1DUJ0</accession>
<sequence length="657" mass="75075">MCTHMQYGYFQQQVQKSRNKQVQMIFDKGFGIHHAGMLRSDRTLTEKMFLAGVVPVLCCTATLAWGVNLPARSVIIKGTSIFDSQAGGYKDLGILDVQQIFGRAGRPGFDTQGHATLITEHAKLNNYLRLLLHQMPIESRFLENMANALNAEIAMGNVSGEKDAADWLRYSYLFVRFFRTPQKFGITQQDFETDPTLEKKRREFVHEAATKLCNARLIRIDNNRNYNPTDLGRVAARFYVDWETAESFSKGLVQEMSDDRILALFGKAHEFSQLKSREDEQAELGTLMEDPQVCPVRGLGGTDNVYGKVAILLQVYLSRRYIDGFSLVSDCNYVLQNASRLFRALFEITMTRVTNMSEMSDRLLEWCKMIDQRLWQSQHVLRHFCYPPGSANSNKGGKSLDEGPKGGVLKEQIVKKLEDANFDYWTILNMTVSELTNITGSKDWGRAVDKYMRRVPNLTLDAKIQPITSMIMRITLTIKPEFDWSDRWSGPSEPFWVWVENPESQDILHSEYYVLHKRNLQDSGQLSFAIPLTEPRPPQYVISVVSDRWVGVKFAHEFSVQHLLLPDRQQAHTSLLDLTPIPVSSLHNPNFERLYKFTHFNAIQTQVFHTCYHTDYNVLLGAPTGSGKTNVAELTMFRLFNNTPDEKAMPKAAEEST</sequence>
<dbReference type="GO" id="GO:0005524">
    <property type="term" value="F:ATP binding"/>
    <property type="evidence" value="ECO:0007669"/>
    <property type="project" value="UniProtKB-KW"/>
</dbReference>
<evidence type="ECO:0000259" key="6">
    <source>
        <dbReference type="PROSITE" id="PS51194"/>
    </source>
</evidence>
<dbReference type="InterPro" id="IPR036390">
    <property type="entry name" value="WH_DNA-bd_sf"/>
</dbReference>
<evidence type="ECO:0000313" key="7">
    <source>
        <dbReference type="EMBL" id="CAI4015722.1"/>
    </source>
</evidence>
<dbReference type="Gene3D" id="1.10.10.10">
    <property type="entry name" value="Winged helix-like DNA-binding domain superfamily/Winged helix DNA-binding domain"/>
    <property type="match status" value="1"/>
</dbReference>
<keyword evidence="3" id="KW-0347">Helicase</keyword>
<evidence type="ECO:0000313" key="8">
    <source>
        <dbReference type="EMBL" id="CAL4803034.1"/>
    </source>
</evidence>
<evidence type="ECO:0000256" key="1">
    <source>
        <dbReference type="ARBA" id="ARBA00022741"/>
    </source>
</evidence>
<dbReference type="GO" id="GO:0004386">
    <property type="term" value="F:helicase activity"/>
    <property type="evidence" value="ECO:0007669"/>
    <property type="project" value="UniProtKB-KW"/>
</dbReference>
<comment type="caution">
    <text evidence="7">The sequence shown here is derived from an EMBL/GenBank/DDBJ whole genome shotgun (WGS) entry which is preliminary data.</text>
</comment>
<feature type="transmembrane region" description="Helical" evidence="5">
    <location>
        <begin position="48"/>
        <end position="67"/>
    </location>
</feature>
<dbReference type="InterPro" id="IPR001650">
    <property type="entry name" value="Helicase_C-like"/>
</dbReference>
<dbReference type="Gene3D" id="3.40.50.300">
    <property type="entry name" value="P-loop containing nucleotide triphosphate hydrolases"/>
    <property type="match status" value="2"/>
</dbReference>
<dbReference type="OrthoDB" id="436233at2759"/>
<dbReference type="InterPro" id="IPR050474">
    <property type="entry name" value="Hel308_SKI2-like"/>
</dbReference>
<proteinExistence type="predicted"/>
<evidence type="ECO:0000256" key="5">
    <source>
        <dbReference type="SAM" id="Phobius"/>
    </source>
</evidence>
<dbReference type="InterPro" id="IPR004179">
    <property type="entry name" value="Sec63-dom"/>
</dbReference>
<dbReference type="InterPro" id="IPR011545">
    <property type="entry name" value="DEAD/DEAH_box_helicase_dom"/>
</dbReference>
<dbReference type="FunFam" id="2.60.40.150:FF:000004">
    <property type="entry name" value="RNA helicase, activating signal cointegrator 1"/>
    <property type="match status" value="1"/>
</dbReference>
<dbReference type="PANTHER" id="PTHR47961:SF13">
    <property type="entry name" value="ACTIVATING SIGNAL COINTEGRATOR 1 COMPLEX SUBUNIT 3"/>
    <property type="match status" value="1"/>
</dbReference>
<dbReference type="PROSITE" id="PS51194">
    <property type="entry name" value="HELICASE_CTER"/>
    <property type="match status" value="1"/>
</dbReference>
<feature type="domain" description="Helicase C-terminal" evidence="6">
    <location>
        <begin position="1"/>
        <end position="153"/>
    </location>
</feature>
<dbReference type="Pfam" id="PF00270">
    <property type="entry name" value="DEAD"/>
    <property type="match status" value="1"/>
</dbReference>
<dbReference type="GO" id="GO:0016787">
    <property type="term" value="F:hydrolase activity"/>
    <property type="evidence" value="ECO:0007669"/>
    <property type="project" value="UniProtKB-KW"/>
</dbReference>
<dbReference type="SUPFAM" id="SSF52540">
    <property type="entry name" value="P-loop containing nucleoside triphosphate hydrolases"/>
    <property type="match status" value="2"/>
</dbReference>
<evidence type="ECO:0000313" key="9">
    <source>
        <dbReference type="Proteomes" id="UP001152797"/>
    </source>
</evidence>
<keyword evidence="1" id="KW-0547">Nucleotide-binding</keyword>
<dbReference type="AlphaFoldDB" id="A0A9P1DUJ0"/>
<dbReference type="FunFam" id="1.10.10.10:FF:000024">
    <property type="entry name" value="U5 small nuclear ribonucleoprotein helicase"/>
    <property type="match status" value="1"/>
</dbReference>
<organism evidence="7">
    <name type="scientific">Cladocopium goreaui</name>
    <dbReference type="NCBI Taxonomy" id="2562237"/>
    <lineage>
        <taxon>Eukaryota</taxon>
        <taxon>Sar</taxon>
        <taxon>Alveolata</taxon>
        <taxon>Dinophyceae</taxon>
        <taxon>Suessiales</taxon>
        <taxon>Symbiodiniaceae</taxon>
        <taxon>Cladocopium</taxon>
    </lineage>
</organism>
<dbReference type="InterPro" id="IPR014756">
    <property type="entry name" value="Ig_E-set"/>
</dbReference>
<dbReference type="GO" id="GO:0003676">
    <property type="term" value="F:nucleic acid binding"/>
    <property type="evidence" value="ECO:0007669"/>
    <property type="project" value="InterPro"/>
</dbReference>
<dbReference type="EMBL" id="CAMXCT030006545">
    <property type="protein sequence ID" value="CAL4803034.1"/>
    <property type="molecule type" value="Genomic_DNA"/>
</dbReference>
<name>A0A9P1DUJ0_9DINO</name>
<dbReference type="Gene3D" id="1.10.3380.10">
    <property type="entry name" value="Sec63 N-terminal domain-like domain"/>
    <property type="match status" value="1"/>
</dbReference>
<dbReference type="Proteomes" id="UP001152797">
    <property type="component" value="Unassembled WGS sequence"/>
</dbReference>
<dbReference type="Pfam" id="PF02889">
    <property type="entry name" value="Sec63"/>
    <property type="match status" value="1"/>
</dbReference>
<dbReference type="SUPFAM" id="SSF46785">
    <property type="entry name" value="Winged helix' DNA-binding domain"/>
    <property type="match status" value="1"/>
</dbReference>
<dbReference type="SMART" id="SM00490">
    <property type="entry name" value="HELICc"/>
    <property type="match status" value="1"/>
</dbReference>
<reference evidence="7" key="1">
    <citation type="submission" date="2022-10" db="EMBL/GenBank/DDBJ databases">
        <authorList>
            <person name="Chen Y."/>
            <person name="Dougan E. K."/>
            <person name="Chan C."/>
            <person name="Rhodes N."/>
            <person name="Thang M."/>
        </authorList>
    </citation>
    <scope>NUCLEOTIDE SEQUENCE</scope>
</reference>
<dbReference type="Pfam" id="PF23445">
    <property type="entry name" value="WHD_SNRNP200"/>
    <property type="match status" value="1"/>
</dbReference>
<dbReference type="InterPro" id="IPR036388">
    <property type="entry name" value="WH-like_DNA-bd_sf"/>
</dbReference>
<dbReference type="EMBL" id="CAMXCT010006545">
    <property type="protein sequence ID" value="CAI4015722.1"/>
    <property type="molecule type" value="Genomic_DNA"/>
</dbReference>
<dbReference type="PANTHER" id="PTHR47961">
    <property type="entry name" value="DNA POLYMERASE THETA, PUTATIVE (AFU_ORTHOLOGUE AFUA_1G05260)-RELATED"/>
    <property type="match status" value="1"/>
</dbReference>
<dbReference type="SUPFAM" id="SSF158702">
    <property type="entry name" value="Sec63 N-terminal domain-like"/>
    <property type="match status" value="1"/>
</dbReference>
<dbReference type="EMBL" id="CAMXCT020006545">
    <property type="protein sequence ID" value="CAL1169097.1"/>
    <property type="molecule type" value="Genomic_DNA"/>
</dbReference>
<keyword evidence="4" id="KW-0067">ATP-binding</keyword>
<dbReference type="GO" id="GO:0005634">
    <property type="term" value="C:nucleus"/>
    <property type="evidence" value="ECO:0007669"/>
    <property type="project" value="TreeGrafter"/>
</dbReference>
<reference evidence="8 9" key="2">
    <citation type="submission" date="2024-05" db="EMBL/GenBank/DDBJ databases">
        <authorList>
            <person name="Chen Y."/>
            <person name="Shah S."/>
            <person name="Dougan E. K."/>
            <person name="Thang M."/>
            <person name="Chan C."/>
        </authorList>
    </citation>
    <scope>NUCLEOTIDE SEQUENCE [LARGE SCALE GENOMIC DNA]</scope>
</reference>
<protein>
    <submittedName>
        <fullName evidence="8">Activating signal cointegrator 1 complex subunit 3</fullName>
    </submittedName>
</protein>